<evidence type="ECO:0000259" key="2">
    <source>
        <dbReference type="PROSITE" id="PS50965"/>
    </source>
</evidence>
<accession>A0ABN1QPL5</accession>
<reference evidence="3 4" key="1">
    <citation type="journal article" date="2019" name="Int. J. Syst. Evol. Microbiol.">
        <title>The Global Catalogue of Microorganisms (GCM) 10K type strain sequencing project: providing services to taxonomists for standard genome sequencing and annotation.</title>
        <authorList>
            <consortium name="The Broad Institute Genomics Platform"/>
            <consortium name="The Broad Institute Genome Sequencing Center for Infectious Disease"/>
            <person name="Wu L."/>
            <person name="Ma J."/>
        </authorList>
    </citation>
    <scope>NUCLEOTIDE SEQUENCE [LARGE SCALE GENOMIC DNA]</scope>
    <source>
        <strain evidence="3 4">JCM 10977</strain>
    </source>
</reference>
<comment type="caution">
    <text evidence="3">The sequence shown here is derived from an EMBL/GenBank/DDBJ whole genome shotgun (WGS) entry which is preliminary data.</text>
</comment>
<dbReference type="InterPro" id="IPR011528">
    <property type="entry name" value="NERD"/>
</dbReference>
<evidence type="ECO:0000313" key="3">
    <source>
        <dbReference type="EMBL" id="GAA0945492.1"/>
    </source>
</evidence>
<keyword evidence="4" id="KW-1185">Reference proteome</keyword>
<feature type="domain" description="NERD" evidence="2">
    <location>
        <begin position="52"/>
        <end position="163"/>
    </location>
</feature>
<dbReference type="PROSITE" id="PS50965">
    <property type="entry name" value="NERD"/>
    <property type="match status" value="1"/>
</dbReference>
<evidence type="ECO:0000313" key="4">
    <source>
        <dbReference type="Proteomes" id="UP001500542"/>
    </source>
</evidence>
<dbReference type="Pfam" id="PF08378">
    <property type="entry name" value="NERD"/>
    <property type="match status" value="1"/>
</dbReference>
<name>A0ABN1QPL5_9ACTN</name>
<protein>
    <recommendedName>
        <fullName evidence="2">NERD domain-containing protein</fullName>
    </recommendedName>
</protein>
<gene>
    <name evidence="3" type="ORF">GCM10009554_40380</name>
</gene>
<proteinExistence type="predicted"/>
<keyword evidence="1" id="KW-0472">Membrane</keyword>
<keyword evidence="1" id="KW-1133">Transmembrane helix</keyword>
<feature type="transmembrane region" description="Helical" evidence="1">
    <location>
        <begin position="241"/>
        <end position="260"/>
    </location>
</feature>
<evidence type="ECO:0000256" key="1">
    <source>
        <dbReference type="SAM" id="Phobius"/>
    </source>
</evidence>
<organism evidence="3 4">
    <name type="scientific">Kribbella koreensis</name>
    <dbReference type="NCBI Taxonomy" id="57909"/>
    <lineage>
        <taxon>Bacteria</taxon>
        <taxon>Bacillati</taxon>
        <taxon>Actinomycetota</taxon>
        <taxon>Actinomycetes</taxon>
        <taxon>Propionibacteriales</taxon>
        <taxon>Kribbellaceae</taxon>
        <taxon>Kribbella</taxon>
    </lineage>
</organism>
<sequence>MSGGVIGLSERGPGHAVFHALFTQPGMLRSRGRLAQFFGVSPLTEAGRRWYDGALGEIAVGELLTKLDSGWTVLHSVPVGRHGSDIDHVLLGPAGVFTVNTKNHSGQRIWVGGGTLLVSGTRCDHVRNSEYEASRASRLLTSSVGWPVPVRPVLAILDPALLQIVQKPTGVDVIDARKLVKWLKRRPTVLDVNQRAEVAAVLATPATWRQQPDTEADLNRSQAFQTLQTADREARRRRRTIAVLTFMIICATVLTAYELIKPLQLVP</sequence>
<keyword evidence="1" id="KW-0812">Transmembrane</keyword>
<dbReference type="Proteomes" id="UP001500542">
    <property type="component" value="Unassembled WGS sequence"/>
</dbReference>
<dbReference type="EMBL" id="BAAAHK010000009">
    <property type="protein sequence ID" value="GAA0945492.1"/>
    <property type="molecule type" value="Genomic_DNA"/>
</dbReference>